<sequence length="103" mass="11330">MATEVRNNTALERFELTADGQAAGYVEYQDTGAERALVHTEIFPRFEGRGYANVLVGAALDASRDEGYSVLPLCTVVGHFIRKHPQYISLVPQGSRTMFGLPL</sequence>
<dbReference type="Gene3D" id="3.40.630.30">
    <property type="match status" value="1"/>
</dbReference>
<organism evidence="2 3">
    <name type="scientific">Nocardia thailandica</name>
    <dbReference type="NCBI Taxonomy" id="257275"/>
    <lineage>
        <taxon>Bacteria</taxon>
        <taxon>Bacillati</taxon>
        <taxon>Actinomycetota</taxon>
        <taxon>Actinomycetes</taxon>
        <taxon>Mycobacteriales</taxon>
        <taxon>Nocardiaceae</taxon>
        <taxon>Nocardia</taxon>
    </lineage>
</organism>
<dbReference type="GO" id="GO:0016746">
    <property type="term" value="F:acyltransferase activity"/>
    <property type="evidence" value="ECO:0007669"/>
    <property type="project" value="UniProtKB-KW"/>
</dbReference>
<reference evidence="2 3" key="1">
    <citation type="submission" date="2024-10" db="EMBL/GenBank/DDBJ databases">
        <title>The Natural Products Discovery Center: Release of the First 8490 Sequenced Strains for Exploring Actinobacteria Biosynthetic Diversity.</title>
        <authorList>
            <person name="Kalkreuter E."/>
            <person name="Kautsar S.A."/>
            <person name="Yang D."/>
            <person name="Bader C.D."/>
            <person name="Teijaro C.N."/>
            <person name="Fluegel L."/>
            <person name="Davis C.M."/>
            <person name="Simpson J.R."/>
            <person name="Lauterbach L."/>
            <person name="Steele A.D."/>
            <person name="Gui C."/>
            <person name="Meng S."/>
            <person name="Li G."/>
            <person name="Viehrig K."/>
            <person name="Ye F."/>
            <person name="Su P."/>
            <person name="Kiefer A.F."/>
            <person name="Nichols A."/>
            <person name="Cepeda A.J."/>
            <person name="Yan W."/>
            <person name="Fan B."/>
            <person name="Jiang Y."/>
            <person name="Adhikari A."/>
            <person name="Zheng C.-J."/>
            <person name="Schuster L."/>
            <person name="Cowan T.M."/>
            <person name="Smanski M.J."/>
            <person name="Chevrette M.G."/>
            <person name="De Carvalho L.P.S."/>
            <person name="Shen B."/>
        </authorList>
    </citation>
    <scope>NUCLEOTIDE SEQUENCE [LARGE SCALE GENOMIC DNA]</scope>
    <source>
        <strain evidence="2 3">NPDC004045</strain>
    </source>
</reference>
<evidence type="ECO:0000259" key="1">
    <source>
        <dbReference type="PROSITE" id="PS51729"/>
    </source>
</evidence>
<keyword evidence="3" id="KW-1185">Reference proteome</keyword>
<evidence type="ECO:0000313" key="2">
    <source>
        <dbReference type="EMBL" id="MFF0541227.1"/>
    </source>
</evidence>
<gene>
    <name evidence="2" type="ORF">ACFYTF_00135</name>
</gene>
<dbReference type="SUPFAM" id="SSF55729">
    <property type="entry name" value="Acyl-CoA N-acyltransferases (Nat)"/>
    <property type="match status" value="1"/>
</dbReference>
<dbReference type="Proteomes" id="UP001601444">
    <property type="component" value="Unassembled WGS sequence"/>
</dbReference>
<dbReference type="RefSeq" id="WP_043659471.1">
    <property type="nucleotide sequence ID" value="NZ_JBIAMX010000001.1"/>
</dbReference>
<dbReference type="PROSITE" id="PS51729">
    <property type="entry name" value="GNAT_YJDJ"/>
    <property type="match status" value="1"/>
</dbReference>
<keyword evidence="2" id="KW-0808">Transferase</keyword>
<dbReference type="InterPro" id="IPR031165">
    <property type="entry name" value="GNAT_YJDJ"/>
</dbReference>
<feature type="domain" description="N-acetyltransferase" evidence="1">
    <location>
        <begin position="6"/>
        <end position="92"/>
    </location>
</feature>
<comment type="caution">
    <text evidence="2">The sequence shown here is derived from an EMBL/GenBank/DDBJ whole genome shotgun (WGS) entry which is preliminary data.</text>
</comment>
<keyword evidence="2" id="KW-0012">Acyltransferase</keyword>
<proteinExistence type="predicted"/>
<protein>
    <submittedName>
        <fullName evidence="2">GNAT family N-acetyltransferase</fullName>
        <ecNumber evidence="2">2.3.1.-</ecNumber>
    </submittedName>
</protein>
<dbReference type="InterPro" id="IPR016181">
    <property type="entry name" value="Acyl_CoA_acyltransferase"/>
</dbReference>
<evidence type="ECO:0000313" key="3">
    <source>
        <dbReference type="Proteomes" id="UP001601444"/>
    </source>
</evidence>
<name>A0ABW6PFQ2_9NOCA</name>
<dbReference type="EMBL" id="JBIAMX010000001">
    <property type="protein sequence ID" value="MFF0541227.1"/>
    <property type="molecule type" value="Genomic_DNA"/>
</dbReference>
<dbReference type="InterPro" id="IPR045057">
    <property type="entry name" value="Gcn5-rel_NAT"/>
</dbReference>
<dbReference type="PANTHER" id="PTHR31435:SF10">
    <property type="entry name" value="BSR4717 PROTEIN"/>
    <property type="match status" value="1"/>
</dbReference>
<dbReference type="Pfam" id="PF14542">
    <property type="entry name" value="Acetyltransf_CG"/>
    <property type="match status" value="1"/>
</dbReference>
<dbReference type="PANTHER" id="PTHR31435">
    <property type="entry name" value="PROTEIN NATD1"/>
    <property type="match status" value="1"/>
</dbReference>
<accession>A0ABW6PFQ2</accession>
<dbReference type="EC" id="2.3.1.-" evidence="2"/>